<name>A0A0L8APD7_9BACT</name>
<dbReference type="EMBL" id="JSVA01000003">
    <property type="protein sequence ID" value="KOF04348.1"/>
    <property type="molecule type" value="Genomic_DNA"/>
</dbReference>
<dbReference type="GO" id="GO:0046872">
    <property type="term" value="F:metal ion binding"/>
    <property type="evidence" value="ECO:0007669"/>
    <property type="project" value="InterPro"/>
</dbReference>
<gene>
    <name evidence="3" type="ORF">OB69_02210</name>
</gene>
<comment type="caution">
    <text evidence="3">The sequence shown here is derived from an EMBL/GenBank/DDBJ whole genome shotgun (WGS) entry which is preliminary data.</text>
</comment>
<organism evidence="3 4">
    <name type="scientific">Roseivirga seohaensis subsp. aquiponti</name>
    <dbReference type="NCBI Taxonomy" id="1566026"/>
    <lineage>
        <taxon>Bacteria</taxon>
        <taxon>Pseudomonadati</taxon>
        <taxon>Bacteroidota</taxon>
        <taxon>Cytophagia</taxon>
        <taxon>Cytophagales</taxon>
        <taxon>Roseivirgaceae</taxon>
        <taxon>Roseivirga</taxon>
    </lineage>
</organism>
<keyword evidence="4" id="KW-1185">Reference proteome</keyword>
<dbReference type="SUPFAM" id="SSF49329">
    <property type="entry name" value="Cu,Zn superoxide dismutase-like"/>
    <property type="match status" value="1"/>
</dbReference>
<reference evidence="4" key="1">
    <citation type="submission" date="2014-11" db="EMBL/GenBank/DDBJ databases">
        <title>Genome sequencing of Roseivirga sp. D-25.</title>
        <authorList>
            <person name="Selvaratnam C."/>
            <person name="Thevarajoo S."/>
            <person name="Goh K.M."/>
            <person name="Eee R."/>
            <person name="Chan K.-G."/>
            <person name="Chong C.S."/>
        </authorList>
    </citation>
    <scope>NUCLEOTIDE SEQUENCE [LARGE SCALE GENOMIC DNA]</scope>
    <source>
        <strain evidence="4">D-25</strain>
    </source>
</reference>
<feature type="signal peptide" evidence="2">
    <location>
        <begin position="1"/>
        <end position="23"/>
    </location>
</feature>
<evidence type="ECO:0008006" key="5">
    <source>
        <dbReference type="Google" id="ProtNLM"/>
    </source>
</evidence>
<evidence type="ECO:0000313" key="4">
    <source>
        <dbReference type="Proteomes" id="UP000036908"/>
    </source>
</evidence>
<dbReference type="InterPro" id="IPR036423">
    <property type="entry name" value="SOD-like_Cu/Zn_dom_sf"/>
</dbReference>
<keyword evidence="2" id="KW-0732">Signal</keyword>
<dbReference type="PATRIC" id="fig|1566026.4.peg.2143"/>
<dbReference type="RefSeq" id="WP_053222059.1">
    <property type="nucleotide sequence ID" value="NZ_JSVA01000003.1"/>
</dbReference>
<protein>
    <recommendedName>
        <fullName evidence="5">CHRD domain-containing protein</fullName>
    </recommendedName>
</protein>
<evidence type="ECO:0000256" key="1">
    <source>
        <dbReference type="ARBA" id="ARBA00010457"/>
    </source>
</evidence>
<dbReference type="AlphaFoldDB" id="A0A0L8APD7"/>
<dbReference type="Proteomes" id="UP000036908">
    <property type="component" value="Unassembled WGS sequence"/>
</dbReference>
<evidence type="ECO:0000256" key="2">
    <source>
        <dbReference type="SAM" id="SignalP"/>
    </source>
</evidence>
<feature type="chain" id="PRO_5005580643" description="CHRD domain-containing protein" evidence="2">
    <location>
        <begin position="24"/>
        <end position="180"/>
    </location>
</feature>
<dbReference type="OrthoDB" id="1451403at2"/>
<dbReference type="GO" id="GO:0006801">
    <property type="term" value="P:superoxide metabolic process"/>
    <property type="evidence" value="ECO:0007669"/>
    <property type="project" value="InterPro"/>
</dbReference>
<comment type="similarity">
    <text evidence="1">Belongs to the Cu-Zn superoxide dismutase family.</text>
</comment>
<accession>A0A0L8APD7</accession>
<evidence type="ECO:0000313" key="3">
    <source>
        <dbReference type="EMBL" id="KOF04348.1"/>
    </source>
</evidence>
<sequence>MKKAFLSSLILSTLLFVSSCNDSGNELSEFTGNQMEMTLIPGSVEGNTTSGTLSIKERNDGKAQIEITLNDVISGAEHPVHLHFGSLSDNGDVATYLTTLKEVNGIGKSVTILESLDNNTTIDYNDFLDFNGSIKIHFEASGPLENEILGSTNIGLNVDQNQAYLNGTKSITVCNSNFGN</sequence>
<dbReference type="PROSITE" id="PS51257">
    <property type="entry name" value="PROKAR_LIPOPROTEIN"/>
    <property type="match status" value="1"/>
</dbReference>
<proteinExistence type="inferred from homology"/>